<sequence>MRQKIIVSVFTVLVLFSTTISAYAYRDVSSKHWAYPAITEVTDLNLMKGKQDDLFKPQQKITKLEAAIALARATKKPAEMTSHEFVDVAKNSVGYEEIKRLTSLNIIPKTTYFNGNTLMTKRDLALWVAPAFDIEIDQKHASKFTDVKVGDSAYDTIHDLVDLYIMKGATNQMFLPHATISRAQFATLLQRGLQFKEREANYEIIYDYVNKRYIDTTNFHVEKMEEVVTLTNEERVKKELPPLIYDPKLSQIALIKAQDMITKGYFDHKSPTYGQPWDQAYLFGYRFNGYGENIARYFTTPEQTVLGWMKSEGHRANILKRKYTHVGVGIWQDYNGHYYWVQHFAGEK</sequence>
<reference evidence="3" key="1">
    <citation type="journal article" date="2014" name="Int. J. Syst. Evol. Microbiol.">
        <title>Complete genome sequence of Corynebacterium casei LMG S-19264T (=DSM 44701T), isolated from a smear-ripened cheese.</title>
        <authorList>
            <consortium name="US DOE Joint Genome Institute (JGI-PGF)"/>
            <person name="Walter F."/>
            <person name="Albersmeier A."/>
            <person name="Kalinowski J."/>
            <person name="Ruckert C."/>
        </authorList>
    </citation>
    <scope>NUCLEOTIDE SEQUENCE</scope>
    <source>
        <strain evidence="3">CGMCC 1.15760</strain>
    </source>
</reference>
<dbReference type="CDD" id="cd05379">
    <property type="entry name" value="CAP_bacterial"/>
    <property type="match status" value="1"/>
</dbReference>
<evidence type="ECO:0000259" key="2">
    <source>
        <dbReference type="PROSITE" id="PS51272"/>
    </source>
</evidence>
<dbReference type="PANTHER" id="PTHR31157">
    <property type="entry name" value="SCP DOMAIN-CONTAINING PROTEIN"/>
    <property type="match status" value="1"/>
</dbReference>
<reference evidence="3" key="2">
    <citation type="submission" date="2020-09" db="EMBL/GenBank/DDBJ databases">
        <authorList>
            <person name="Sun Q."/>
            <person name="Zhou Y."/>
        </authorList>
    </citation>
    <scope>NUCLEOTIDE SEQUENCE</scope>
    <source>
        <strain evidence="3">CGMCC 1.15760</strain>
    </source>
</reference>
<dbReference type="AlphaFoldDB" id="A0A917D6R6"/>
<dbReference type="SUPFAM" id="SSF55797">
    <property type="entry name" value="PR-1-like"/>
    <property type="match status" value="1"/>
</dbReference>
<protein>
    <recommendedName>
        <fullName evidence="2">SLH domain-containing protein</fullName>
    </recommendedName>
</protein>
<organism evidence="3 4">
    <name type="scientific">Lysinibacillus alkalisoli</name>
    <dbReference type="NCBI Taxonomy" id="1911548"/>
    <lineage>
        <taxon>Bacteria</taxon>
        <taxon>Bacillati</taxon>
        <taxon>Bacillota</taxon>
        <taxon>Bacilli</taxon>
        <taxon>Bacillales</taxon>
        <taxon>Bacillaceae</taxon>
        <taxon>Lysinibacillus</taxon>
    </lineage>
</organism>
<name>A0A917D6R6_9BACI</name>
<feature type="domain" description="SLH" evidence="2">
    <location>
        <begin position="21"/>
        <end position="84"/>
    </location>
</feature>
<accession>A0A917D6R6</accession>
<dbReference type="RefSeq" id="WP_188613349.1">
    <property type="nucleotide sequence ID" value="NZ_BMJT01000001.1"/>
</dbReference>
<dbReference type="Pfam" id="PF00395">
    <property type="entry name" value="SLH"/>
    <property type="match status" value="2"/>
</dbReference>
<dbReference type="Gene3D" id="3.40.33.10">
    <property type="entry name" value="CAP"/>
    <property type="match status" value="1"/>
</dbReference>
<dbReference type="EMBL" id="BMJT01000001">
    <property type="protein sequence ID" value="GGG13005.1"/>
    <property type="molecule type" value="Genomic_DNA"/>
</dbReference>
<dbReference type="PROSITE" id="PS51272">
    <property type="entry name" value="SLH"/>
    <property type="match status" value="2"/>
</dbReference>
<dbReference type="PANTHER" id="PTHR31157:SF1">
    <property type="entry name" value="SCP DOMAIN-CONTAINING PROTEIN"/>
    <property type="match status" value="1"/>
</dbReference>
<dbReference type="InterPro" id="IPR001119">
    <property type="entry name" value="SLH_dom"/>
</dbReference>
<evidence type="ECO:0000313" key="3">
    <source>
        <dbReference type="EMBL" id="GGG13005.1"/>
    </source>
</evidence>
<dbReference type="Pfam" id="PF00188">
    <property type="entry name" value="CAP"/>
    <property type="match status" value="1"/>
</dbReference>
<dbReference type="InterPro" id="IPR014044">
    <property type="entry name" value="CAP_dom"/>
</dbReference>
<comment type="caution">
    <text evidence="3">The sequence shown here is derived from an EMBL/GenBank/DDBJ whole genome shotgun (WGS) entry which is preliminary data.</text>
</comment>
<evidence type="ECO:0000256" key="1">
    <source>
        <dbReference type="ARBA" id="ARBA00022729"/>
    </source>
</evidence>
<gene>
    <name evidence="3" type="ORF">GCM10007425_04130</name>
</gene>
<dbReference type="InterPro" id="IPR035940">
    <property type="entry name" value="CAP_sf"/>
</dbReference>
<dbReference type="Proteomes" id="UP000616608">
    <property type="component" value="Unassembled WGS sequence"/>
</dbReference>
<evidence type="ECO:0000313" key="4">
    <source>
        <dbReference type="Proteomes" id="UP000616608"/>
    </source>
</evidence>
<feature type="domain" description="SLH" evidence="2">
    <location>
        <begin position="140"/>
        <end position="203"/>
    </location>
</feature>
<keyword evidence="1" id="KW-0732">Signal</keyword>
<keyword evidence="4" id="KW-1185">Reference proteome</keyword>
<proteinExistence type="predicted"/>